<dbReference type="AlphaFoldDB" id="A8MEJ1"/>
<protein>
    <submittedName>
        <fullName evidence="1">Uncharacterized protein</fullName>
    </submittedName>
</protein>
<proteinExistence type="predicted"/>
<evidence type="ECO:0000313" key="2">
    <source>
        <dbReference type="Proteomes" id="UP000000269"/>
    </source>
</evidence>
<evidence type="ECO:0000313" key="1">
    <source>
        <dbReference type="EMBL" id="ABW18320.1"/>
    </source>
</evidence>
<dbReference type="OrthoDB" id="3035027at2"/>
<name>A8MEJ1_ALKOO</name>
<sequence length="155" mass="17909">MTKIEINSVKTSYPLNSKNHSAKNMHNTEKVGPTSDYFEVSSDGKEMLKISKKMEGNSYHLDKVMKIHEKGFYKVPTKEESDYYWAARKSNPELDSYLYERDKAEALKLMGQVQSILMKVISGQPLTPEEEKMVKNDPALQQEIQMRKSKTEILK</sequence>
<dbReference type="HOGENOM" id="CLU_1802711_0_0_9"/>
<dbReference type="RefSeq" id="WP_012158632.1">
    <property type="nucleotide sequence ID" value="NC_009922.1"/>
</dbReference>
<reference evidence="2" key="1">
    <citation type="submission" date="2007-10" db="EMBL/GenBank/DDBJ databases">
        <title>Complete genome of Alkaliphilus oremlandii OhILAs.</title>
        <authorList>
            <person name="Copeland A."/>
            <person name="Lucas S."/>
            <person name="Lapidus A."/>
            <person name="Barry K."/>
            <person name="Detter J.C."/>
            <person name="Glavina del Rio T."/>
            <person name="Hammon N."/>
            <person name="Israni S."/>
            <person name="Dalin E."/>
            <person name="Tice H."/>
            <person name="Pitluck S."/>
            <person name="Chain P."/>
            <person name="Malfatti S."/>
            <person name="Shin M."/>
            <person name="Vergez L."/>
            <person name="Schmutz J."/>
            <person name="Larimer F."/>
            <person name="Land M."/>
            <person name="Hauser L."/>
            <person name="Kyrpides N."/>
            <person name="Mikhailova N."/>
            <person name="Stolz J.F."/>
            <person name="Dawson A."/>
            <person name="Fisher E."/>
            <person name="Crable B."/>
            <person name="Perera E."/>
            <person name="Lisak J."/>
            <person name="Ranganathan M."/>
            <person name="Basu P."/>
            <person name="Richardson P."/>
        </authorList>
    </citation>
    <scope>NUCLEOTIDE SEQUENCE [LARGE SCALE GENOMIC DNA]</scope>
    <source>
        <strain evidence="2">OhILAs</strain>
    </source>
</reference>
<dbReference type="Proteomes" id="UP000000269">
    <property type="component" value="Chromosome"/>
</dbReference>
<dbReference type="KEGG" id="aoe:Clos_0768"/>
<gene>
    <name evidence="1" type="ordered locus">Clos_0768</name>
</gene>
<accession>A8MEJ1</accession>
<organism evidence="1 2">
    <name type="scientific">Alkaliphilus oremlandii (strain OhILAs)</name>
    <name type="common">Clostridium oremlandii (strain OhILAs)</name>
    <dbReference type="NCBI Taxonomy" id="350688"/>
    <lineage>
        <taxon>Bacteria</taxon>
        <taxon>Bacillati</taxon>
        <taxon>Bacillota</taxon>
        <taxon>Clostridia</taxon>
        <taxon>Peptostreptococcales</taxon>
        <taxon>Natronincolaceae</taxon>
        <taxon>Alkaliphilus</taxon>
    </lineage>
</organism>
<dbReference type="EMBL" id="CP000853">
    <property type="protein sequence ID" value="ABW18320.1"/>
    <property type="molecule type" value="Genomic_DNA"/>
</dbReference>
<keyword evidence="2" id="KW-1185">Reference proteome</keyword>